<accession>A0ABP8MPA9</accession>
<proteinExistence type="predicted"/>
<dbReference type="Proteomes" id="UP001500840">
    <property type="component" value="Unassembled WGS sequence"/>
</dbReference>
<feature type="transmembrane region" description="Helical" evidence="1">
    <location>
        <begin position="16"/>
        <end position="35"/>
    </location>
</feature>
<keyword evidence="1" id="KW-1133">Transmembrane helix</keyword>
<dbReference type="RefSeq" id="WP_345322491.1">
    <property type="nucleotide sequence ID" value="NZ_BAABGA010000031.1"/>
</dbReference>
<dbReference type="InterPro" id="IPR018723">
    <property type="entry name" value="DUF2254_membrane"/>
</dbReference>
<protein>
    <submittedName>
        <fullName evidence="2">DUF2254 domain-containing protein</fullName>
    </submittedName>
</protein>
<feature type="transmembrane region" description="Helical" evidence="1">
    <location>
        <begin position="148"/>
        <end position="172"/>
    </location>
</feature>
<feature type="transmembrane region" description="Helical" evidence="1">
    <location>
        <begin position="62"/>
        <end position="88"/>
    </location>
</feature>
<comment type="caution">
    <text evidence="2">The sequence shown here is derived from an EMBL/GenBank/DDBJ whole genome shotgun (WGS) entry which is preliminary data.</text>
</comment>
<keyword evidence="3" id="KW-1185">Reference proteome</keyword>
<keyword evidence="1" id="KW-0472">Membrane</keyword>
<name>A0ABP8MPA9_9BACT</name>
<gene>
    <name evidence="2" type="ORF">GCM10023156_25270</name>
</gene>
<evidence type="ECO:0000256" key="1">
    <source>
        <dbReference type="SAM" id="Phobius"/>
    </source>
</evidence>
<sequence length="472" mass="52747">MKALIITWTSRIRDSYWFIPSLLAIGALVLSFVTTEMDNRLGSEWLEKIGWLYANEPAGARAVLSTVAGSMITVAGVTFSMTILSISYTTSQVGARLLNNFMRDRGNQVTLGVFISTFLYCLMVLRTVRNAESAPHGDAGQQELASAFVPHIAVIVGIMLAILSVAVLIYFIHHIPESIHISNIVAGIGGDLNRQIDDQFPARIGKPHDDVTERQVESNLPKMLYETAKTIRSKGSGYVEFVDTDGVMKIAVDNDLTIRMRFRAGDFITPGNVLMLASPDSRVSDEIVEQLRATFVSGAQRTAKQNLRFVFNQLVEVAERALSPGVNDPFTAINCMDWLQSALEHLAEREMPDAYRYDSGHQLRIVAEPETFSDFASLVFDQLRPYVAADRNASIHMMEMMAKVALSTKCDSHRRLLVRHAGTLRRQCKRALNDQSGMKLLSDRFRSMVWLLRDPLYRQRVLDTGNWVGGRA</sequence>
<dbReference type="Pfam" id="PF10011">
    <property type="entry name" value="DUF2254"/>
    <property type="match status" value="1"/>
</dbReference>
<keyword evidence="1" id="KW-0812">Transmembrane</keyword>
<evidence type="ECO:0000313" key="2">
    <source>
        <dbReference type="EMBL" id="GAA4453797.1"/>
    </source>
</evidence>
<evidence type="ECO:0000313" key="3">
    <source>
        <dbReference type="Proteomes" id="UP001500840"/>
    </source>
</evidence>
<organism evidence="2 3">
    <name type="scientific">Novipirellula rosea</name>
    <dbReference type="NCBI Taxonomy" id="1031540"/>
    <lineage>
        <taxon>Bacteria</taxon>
        <taxon>Pseudomonadati</taxon>
        <taxon>Planctomycetota</taxon>
        <taxon>Planctomycetia</taxon>
        <taxon>Pirellulales</taxon>
        <taxon>Pirellulaceae</taxon>
        <taxon>Novipirellula</taxon>
    </lineage>
</organism>
<reference evidence="3" key="1">
    <citation type="journal article" date="2019" name="Int. J. Syst. Evol. Microbiol.">
        <title>The Global Catalogue of Microorganisms (GCM) 10K type strain sequencing project: providing services to taxonomists for standard genome sequencing and annotation.</title>
        <authorList>
            <consortium name="The Broad Institute Genomics Platform"/>
            <consortium name="The Broad Institute Genome Sequencing Center for Infectious Disease"/>
            <person name="Wu L."/>
            <person name="Ma J."/>
        </authorList>
    </citation>
    <scope>NUCLEOTIDE SEQUENCE [LARGE SCALE GENOMIC DNA]</scope>
    <source>
        <strain evidence="3">JCM 17759</strain>
    </source>
</reference>
<feature type="transmembrane region" description="Helical" evidence="1">
    <location>
        <begin position="109"/>
        <end position="128"/>
    </location>
</feature>
<dbReference type="EMBL" id="BAABGA010000031">
    <property type="protein sequence ID" value="GAA4453797.1"/>
    <property type="molecule type" value="Genomic_DNA"/>
</dbReference>